<comment type="caution">
    <text evidence="2">The sequence shown here is derived from an EMBL/GenBank/DDBJ whole genome shotgun (WGS) entry which is preliminary data.</text>
</comment>
<evidence type="ECO:0000313" key="3">
    <source>
        <dbReference type="Proteomes" id="UP001499942"/>
    </source>
</evidence>
<evidence type="ECO:0000256" key="1">
    <source>
        <dbReference type="SAM" id="MobiDB-lite"/>
    </source>
</evidence>
<reference evidence="2 3" key="1">
    <citation type="journal article" date="2019" name="Int. J. Syst. Evol. Microbiol.">
        <title>The Global Catalogue of Microorganisms (GCM) 10K type strain sequencing project: providing services to taxonomists for standard genome sequencing and annotation.</title>
        <authorList>
            <consortium name="The Broad Institute Genomics Platform"/>
            <consortium name="The Broad Institute Genome Sequencing Center for Infectious Disease"/>
            <person name="Wu L."/>
            <person name="Ma J."/>
        </authorList>
    </citation>
    <scope>NUCLEOTIDE SEQUENCE [LARGE SCALE GENOMIC DNA]</scope>
    <source>
        <strain evidence="2 3">JCM 5062</strain>
    </source>
</reference>
<evidence type="ECO:0000313" key="2">
    <source>
        <dbReference type="EMBL" id="GAA2518174.1"/>
    </source>
</evidence>
<protein>
    <submittedName>
        <fullName evidence="2">Uncharacterized protein</fullName>
    </submittedName>
</protein>
<accession>A0ABN3NBA0</accession>
<dbReference type="EMBL" id="BAAASR010000049">
    <property type="protein sequence ID" value="GAA2518174.1"/>
    <property type="molecule type" value="Genomic_DNA"/>
</dbReference>
<keyword evidence="3" id="KW-1185">Reference proteome</keyword>
<dbReference type="Proteomes" id="UP001499942">
    <property type="component" value="Unassembled WGS sequence"/>
</dbReference>
<sequence>MLEFQAPPRFQTGALGRNTAPGGGEKGGSAPVTHDHHWSALALHDADTVLSVRAAGRLVQRLRR</sequence>
<proteinExistence type="predicted"/>
<name>A0ABN3NBA0_9ACTN</name>
<gene>
    <name evidence="2" type="ORF">GCM10010393_58940</name>
</gene>
<organism evidence="2 3">
    <name type="scientific">Streptomyces gobitricini</name>
    <dbReference type="NCBI Taxonomy" id="68211"/>
    <lineage>
        <taxon>Bacteria</taxon>
        <taxon>Bacillati</taxon>
        <taxon>Actinomycetota</taxon>
        <taxon>Actinomycetes</taxon>
        <taxon>Kitasatosporales</taxon>
        <taxon>Streptomycetaceae</taxon>
        <taxon>Streptomyces</taxon>
    </lineage>
</organism>
<feature type="region of interest" description="Disordered" evidence="1">
    <location>
        <begin position="1"/>
        <end position="36"/>
    </location>
</feature>